<dbReference type="FunFam" id="4.10.410.10:FF:000004">
    <property type="entry name" value="Tissue factor pathway inhibitor"/>
    <property type="match status" value="1"/>
</dbReference>
<gene>
    <name evidence="6" type="ORF">M513_03688</name>
    <name evidence="7" type="ORF">M514_03688</name>
</gene>
<reference evidence="7 8" key="1">
    <citation type="journal article" date="2014" name="Nat. Genet.">
        <title>Genome and transcriptome of the porcine whipworm Trichuris suis.</title>
        <authorList>
            <person name="Jex A.R."/>
            <person name="Nejsum P."/>
            <person name="Schwarz E.M."/>
            <person name="Hu L."/>
            <person name="Young N.D."/>
            <person name="Hall R.S."/>
            <person name="Korhonen P.K."/>
            <person name="Liao S."/>
            <person name="Thamsborg S."/>
            <person name="Xia J."/>
            <person name="Xu P."/>
            <person name="Wang S."/>
            <person name="Scheerlinck J.P."/>
            <person name="Hofmann A."/>
            <person name="Sternberg P.W."/>
            <person name="Wang J."/>
            <person name="Gasser R.B."/>
        </authorList>
    </citation>
    <scope>NUCLEOTIDE SEQUENCE [LARGE SCALE GENOMIC DNA]</scope>
    <source>
        <strain evidence="7">DCEP-RM93F</strain>
        <strain evidence="6">DCEP-RM93M</strain>
    </source>
</reference>
<evidence type="ECO:0000256" key="1">
    <source>
        <dbReference type="ARBA" id="ARBA00022690"/>
    </source>
</evidence>
<dbReference type="Pfam" id="PF00014">
    <property type="entry name" value="Kunitz_BPTI"/>
    <property type="match status" value="5"/>
</dbReference>
<keyword evidence="8" id="KW-1185">Reference proteome</keyword>
<dbReference type="GO" id="GO:0005615">
    <property type="term" value="C:extracellular space"/>
    <property type="evidence" value="ECO:0007669"/>
    <property type="project" value="TreeGrafter"/>
</dbReference>
<dbReference type="OrthoDB" id="4473401at2759"/>
<accession>A0A085NGS6</accession>
<keyword evidence="2" id="KW-0722">Serine protease inhibitor</keyword>
<dbReference type="PANTHER" id="PTHR10083:SF374">
    <property type="entry name" value="BPTI_KUNITZ INHIBITOR DOMAIN-CONTAINING PROTEIN"/>
    <property type="match status" value="1"/>
</dbReference>
<dbReference type="InterPro" id="IPR036880">
    <property type="entry name" value="Kunitz_BPTI_sf"/>
</dbReference>
<protein>
    <recommendedName>
        <fullName evidence="5">BPTI/Kunitz inhibitor domain-containing protein</fullName>
    </recommendedName>
</protein>
<dbReference type="FunFam" id="4.10.410.10:FF:000020">
    <property type="entry name" value="Collagen, type VI, alpha 3"/>
    <property type="match status" value="2"/>
</dbReference>
<feature type="domain" description="BPTI/Kunitz inhibitor" evidence="5">
    <location>
        <begin position="39"/>
        <end position="89"/>
    </location>
</feature>
<dbReference type="EMBL" id="KL363200">
    <property type="protein sequence ID" value="KFD55348.1"/>
    <property type="molecule type" value="Genomic_DNA"/>
</dbReference>
<feature type="domain" description="BPTI/Kunitz inhibitor" evidence="5">
    <location>
        <begin position="281"/>
        <end position="331"/>
    </location>
</feature>
<sequence length="339" mass="38824">MLRLVFSQLLLLQAVVAWKGKAPVSESKDIGSLNPAAVCLLQYRAGSCRKLLHRWYYNLTEGECKQFTYSGCDGNGNRFRTQQVCEKVCISPEAQLDDMSSCDQPVDPGPCKASVKRWYYDRQTDECKTFLYGGCNGNSNNFENENECKYTCVKDKEESEPFDACKQPLSIGNCTGKTSRWFFDIANQQCKYFRYSGCGGNANNFMTKRDCEATCLEQLKSFGICGQKPAYGDCGIKIRRWFFNPRSGQCEKFSYSGCGGNSNRFDTKRSCEKRCLWIIACNQKMDPGPCRGLFRKWYFNRDTKKCETFVYGGCQGNMNQFNKESECKRKCIRHDNEDQ</sequence>
<name>A0A085NGS6_9BILA</name>
<dbReference type="InterPro" id="IPR050098">
    <property type="entry name" value="TFPI/VKTCI-like"/>
</dbReference>
<keyword evidence="3" id="KW-1015">Disulfide bond</keyword>
<dbReference type="PROSITE" id="PS50279">
    <property type="entry name" value="BPTI_KUNITZ_2"/>
    <property type="match status" value="5"/>
</dbReference>
<evidence type="ECO:0000313" key="8">
    <source>
        <dbReference type="Proteomes" id="UP000030764"/>
    </source>
</evidence>
<dbReference type="PRINTS" id="PR00759">
    <property type="entry name" value="BASICPTASE"/>
</dbReference>
<dbReference type="PROSITE" id="PS00280">
    <property type="entry name" value="BPTI_KUNITZ_1"/>
    <property type="match status" value="3"/>
</dbReference>
<dbReference type="SMART" id="SM00131">
    <property type="entry name" value="KU"/>
    <property type="match status" value="5"/>
</dbReference>
<feature type="domain" description="BPTI/Kunitz inhibitor" evidence="5">
    <location>
        <begin position="225"/>
        <end position="275"/>
    </location>
</feature>
<dbReference type="GO" id="GO:0004867">
    <property type="term" value="F:serine-type endopeptidase inhibitor activity"/>
    <property type="evidence" value="ECO:0007669"/>
    <property type="project" value="UniProtKB-KW"/>
</dbReference>
<evidence type="ECO:0000313" key="7">
    <source>
        <dbReference type="EMBL" id="KFD68672.1"/>
    </source>
</evidence>
<feature type="domain" description="BPTI/Kunitz inhibitor" evidence="5">
    <location>
        <begin position="165"/>
        <end position="215"/>
    </location>
</feature>
<dbReference type="Gene3D" id="4.10.410.10">
    <property type="entry name" value="Pancreatic trypsin inhibitor Kunitz domain"/>
    <property type="match status" value="5"/>
</dbReference>
<dbReference type="Proteomes" id="UP000030758">
    <property type="component" value="Unassembled WGS sequence"/>
</dbReference>
<evidence type="ECO:0000259" key="5">
    <source>
        <dbReference type="PROSITE" id="PS50279"/>
    </source>
</evidence>
<proteinExistence type="predicted"/>
<keyword evidence="1" id="KW-0646">Protease inhibitor</keyword>
<evidence type="ECO:0000313" key="6">
    <source>
        <dbReference type="EMBL" id="KFD55348.1"/>
    </source>
</evidence>
<dbReference type="SUPFAM" id="SSF57362">
    <property type="entry name" value="BPTI-like"/>
    <property type="match status" value="5"/>
</dbReference>
<dbReference type="PANTHER" id="PTHR10083">
    <property type="entry name" value="KUNITZ-TYPE PROTEASE INHIBITOR-RELATED"/>
    <property type="match status" value="1"/>
</dbReference>
<feature type="domain" description="BPTI/Kunitz inhibitor" evidence="5">
    <location>
        <begin position="102"/>
        <end position="152"/>
    </location>
</feature>
<dbReference type="InterPro" id="IPR002223">
    <property type="entry name" value="Kunitz_BPTI"/>
</dbReference>
<evidence type="ECO:0000256" key="2">
    <source>
        <dbReference type="ARBA" id="ARBA00022900"/>
    </source>
</evidence>
<feature type="signal peptide" evidence="4">
    <location>
        <begin position="1"/>
        <end position="17"/>
    </location>
</feature>
<evidence type="ECO:0000256" key="3">
    <source>
        <dbReference type="ARBA" id="ARBA00023157"/>
    </source>
</evidence>
<dbReference type="EMBL" id="KL367502">
    <property type="protein sequence ID" value="KFD68672.1"/>
    <property type="molecule type" value="Genomic_DNA"/>
</dbReference>
<dbReference type="Proteomes" id="UP000030764">
    <property type="component" value="Unassembled WGS sequence"/>
</dbReference>
<feature type="chain" id="PRO_5007379530" description="BPTI/Kunitz inhibitor domain-containing protein" evidence="4">
    <location>
        <begin position="18"/>
        <end position="339"/>
    </location>
</feature>
<keyword evidence="4" id="KW-0732">Signal</keyword>
<evidence type="ECO:0000256" key="4">
    <source>
        <dbReference type="SAM" id="SignalP"/>
    </source>
</evidence>
<dbReference type="CDD" id="cd00109">
    <property type="entry name" value="Kunitz-type"/>
    <property type="match status" value="5"/>
</dbReference>
<dbReference type="AlphaFoldDB" id="A0A085NGS6"/>
<organism evidence="7">
    <name type="scientific">Trichuris suis</name>
    <name type="common">pig whipworm</name>
    <dbReference type="NCBI Taxonomy" id="68888"/>
    <lineage>
        <taxon>Eukaryota</taxon>
        <taxon>Metazoa</taxon>
        <taxon>Ecdysozoa</taxon>
        <taxon>Nematoda</taxon>
        <taxon>Enoplea</taxon>
        <taxon>Dorylaimia</taxon>
        <taxon>Trichinellida</taxon>
        <taxon>Trichuridae</taxon>
        <taxon>Trichuris</taxon>
    </lineage>
</organism>
<dbReference type="InterPro" id="IPR020901">
    <property type="entry name" value="Prtase_inh_Kunz-CS"/>
</dbReference>